<dbReference type="NCBIfam" id="NF004064">
    <property type="entry name" value="PRK05578.1"/>
    <property type="match status" value="1"/>
</dbReference>
<name>A0A1I7ZPQ6_9BILA</name>
<dbReference type="Gene3D" id="3.40.140.10">
    <property type="entry name" value="Cytidine Deaminase, domain 2"/>
    <property type="match status" value="1"/>
</dbReference>
<dbReference type="GO" id="GO:0072527">
    <property type="term" value="P:pyrimidine-containing compound metabolic process"/>
    <property type="evidence" value="ECO:0007669"/>
    <property type="project" value="UniProtKB-ARBA"/>
</dbReference>
<evidence type="ECO:0000256" key="10">
    <source>
        <dbReference type="PIRSR" id="PIRSR606262-1"/>
    </source>
</evidence>
<evidence type="ECO:0000313" key="15">
    <source>
        <dbReference type="Proteomes" id="UP000095287"/>
    </source>
</evidence>
<dbReference type="PANTHER" id="PTHR11644">
    <property type="entry name" value="CYTIDINE DEAMINASE"/>
    <property type="match status" value="1"/>
</dbReference>
<dbReference type="NCBIfam" id="TIGR01354">
    <property type="entry name" value="cyt_deam_tetra"/>
    <property type="match status" value="1"/>
</dbReference>
<feature type="binding site" evidence="12">
    <location>
        <position position="61"/>
    </location>
    <ligand>
        <name>Zn(2+)</name>
        <dbReference type="ChEBI" id="CHEBI:29105"/>
        <note>catalytic</note>
    </ligand>
</feature>
<evidence type="ECO:0000256" key="12">
    <source>
        <dbReference type="PIRSR" id="PIRSR606262-3"/>
    </source>
</evidence>
<feature type="active site" description="Proton donor" evidence="10">
    <location>
        <position position="63"/>
    </location>
</feature>
<evidence type="ECO:0000256" key="9">
    <source>
        <dbReference type="ARBA" id="ARBA00049558"/>
    </source>
</evidence>
<evidence type="ECO:0000259" key="14">
    <source>
        <dbReference type="PROSITE" id="PS51747"/>
    </source>
</evidence>
<dbReference type="FunFam" id="3.40.140.10:FF:000008">
    <property type="entry name" value="Cytidine deaminase"/>
    <property type="match status" value="1"/>
</dbReference>
<keyword evidence="15" id="KW-1185">Reference proteome</keyword>
<dbReference type="SUPFAM" id="SSF53927">
    <property type="entry name" value="Cytidine deaminase-like"/>
    <property type="match status" value="1"/>
</dbReference>
<dbReference type="GO" id="GO:0008270">
    <property type="term" value="F:zinc ion binding"/>
    <property type="evidence" value="ECO:0007669"/>
    <property type="project" value="UniProtKB-UniRule"/>
</dbReference>
<dbReference type="InterPro" id="IPR002125">
    <property type="entry name" value="CMP_dCMP_dom"/>
</dbReference>
<dbReference type="CDD" id="cd01283">
    <property type="entry name" value="cytidine_deaminase"/>
    <property type="match status" value="1"/>
</dbReference>
<evidence type="ECO:0000256" key="7">
    <source>
        <dbReference type="ARBA" id="ARBA00022833"/>
    </source>
</evidence>
<dbReference type="PROSITE" id="PS00903">
    <property type="entry name" value="CYT_DCMP_DEAMINASES_1"/>
    <property type="match status" value="1"/>
</dbReference>
<dbReference type="GO" id="GO:0055086">
    <property type="term" value="P:nucleobase-containing small molecule metabolic process"/>
    <property type="evidence" value="ECO:0007669"/>
    <property type="project" value="UniProtKB-ARBA"/>
</dbReference>
<sequence>MTMAETVDANERELVETALKAMKQAYCPYSKFPVGAALLTKDGTVFSGVNVENASYGGTICAERSAVVSAVTNGHREFKAIAIATELEEPASPCGLCRQFLVEFGNYDVILVSSTSKRIVKSTVRDLLPGAFTPKSLDKHAGNSA</sequence>
<dbReference type="InterPro" id="IPR016192">
    <property type="entry name" value="APOBEC/CMP_deaminase_Zn-bd"/>
</dbReference>
<feature type="domain" description="CMP/dCMP-type deaminase" evidence="14">
    <location>
        <begin position="9"/>
        <end position="135"/>
    </location>
</feature>
<keyword evidence="7 12" id="KW-0862">Zinc</keyword>
<evidence type="ECO:0000256" key="13">
    <source>
        <dbReference type="RuleBase" id="RU364006"/>
    </source>
</evidence>
<keyword evidence="6 13" id="KW-0378">Hydrolase</keyword>
<dbReference type="InterPro" id="IPR006262">
    <property type="entry name" value="Cyt_deam_tetra"/>
</dbReference>
<evidence type="ECO:0000256" key="8">
    <source>
        <dbReference type="ARBA" id="ARBA00032005"/>
    </source>
</evidence>
<feature type="binding site" evidence="11">
    <location>
        <begin position="50"/>
        <end position="56"/>
    </location>
    <ligand>
        <name>substrate</name>
    </ligand>
</feature>
<reference evidence="16" key="1">
    <citation type="submission" date="2016-11" db="UniProtKB">
        <authorList>
            <consortium name="WormBaseParasite"/>
        </authorList>
    </citation>
    <scope>IDENTIFICATION</scope>
</reference>
<evidence type="ECO:0000256" key="3">
    <source>
        <dbReference type="ARBA" id="ARBA00006576"/>
    </source>
</evidence>
<dbReference type="GO" id="GO:0004126">
    <property type="term" value="F:cytidine deaminase activity"/>
    <property type="evidence" value="ECO:0007669"/>
    <property type="project" value="UniProtKB-UniRule"/>
</dbReference>
<evidence type="ECO:0000256" key="5">
    <source>
        <dbReference type="ARBA" id="ARBA00022723"/>
    </source>
</evidence>
<comment type="catalytic activity">
    <reaction evidence="13">
        <text>2'-deoxycytidine + H2O + H(+) = 2'-deoxyuridine + NH4(+)</text>
        <dbReference type="Rhea" id="RHEA:13433"/>
        <dbReference type="ChEBI" id="CHEBI:15377"/>
        <dbReference type="ChEBI" id="CHEBI:15378"/>
        <dbReference type="ChEBI" id="CHEBI:15698"/>
        <dbReference type="ChEBI" id="CHEBI:16450"/>
        <dbReference type="ChEBI" id="CHEBI:28938"/>
        <dbReference type="EC" id="3.5.4.5"/>
    </reaction>
</comment>
<dbReference type="PROSITE" id="PS51747">
    <property type="entry name" value="CYT_DCMP_DEAMINASES_2"/>
    <property type="match status" value="1"/>
</dbReference>
<dbReference type="PANTHER" id="PTHR11644:SF2">
    <property type="entry name" value="CYTIDINE DEAMINASE"/>
    <property type="match status" value="1"/>
</dbReference>
<dbReference type="InterPro" id="IPR050202">
    <property type="entry name" value="Cyt/Deoxycyt_deaminase"/>
</dbReference>
<evidence type="ECO:0000313" key="16">
    <source>
        <dbReference type="WBParaSite" id="L893_g28698.t1"/>
    </source>
</evidence>
<evidence type="ECO:0000256" key="11">
    <source>
        <dbReference type="PIRSR" id="PIRSR606262-2"/>
    </source>
</evidence>
<dbReference type="GO" id="GO:0042802">
    <property type="term" value="F:identical protein binding"/>
    <property type="evidence" value="ECO:0007669"/>
    <property type="project" value="UniProtKB-ARBA"/>
</dbReference>
<accession>A0A1I7ZPQ6</accession>
<evidence type="ECO:0000256" key="2">
    <source>
        <dbReference type="ARBA" id="ARBA00003949"/>
    </source>
</evidence>
<dbReference type="AlphaFoldDB" id="A0A1I7ZPQ6"/>
<protein>
    <recommendedName>
        <fullName evidence="4 13">Cytidine deaminase</fullName>
        <ecNumber evidence="4 13">3.5.4.5</ecNumber>
    </recommendedName>
    <alternativeName>
        <fullName evidence="8 13">Cytidine aminohydrolase</fullName>
    </alternativeName>
</protein>
<dbReference type="InterPro" id="IPR016193">
    <property type="entry name" value="Cytidine_deaminase-like"/>
</dbReference>
<keyword evidence="5 12" id="KW-0479">Metal-binding</keyword>
<evidence type="ECO:0000256" key="6">
    <source>
        <dbReference type="ARBA" id="ARBA00022801"/>
    </source>
</evidence>
<organism evidence="15 16">
    <name type="scientific">Steinernema glaseri</name>
    <dbReference type="NCBI Taxonomy" id="37863"/>
    <lineage>
        <taxon>Eukaryota</taxon>
        <taxon>Metazoa</taxon>
        <taxon>Ecdysozoa</taxon>
        <taxon>Nematoda</taxon>
        <taxon>Chromadorea</taxon>
        <taxon>Rhabditida</taxon>
        <taxon>Tylenchina</taxon>
        <taxon>Panagrolaimomorpha</taxon>
        <taxon>Strongyloidoidea</taxon>
        <taxon>Steinernematidae</taxon>
        <taxon>Steinernema</taxon>
    </lineage>
</organism>
<dbReference type="Proteomes" id="UP000095287">
    <property type="component" value="Unplaced"/>
</dbReference>
<proteinExistence type="inferred from homology"/>
<comment type="catalytic activity">
    <reaction evidence="9 13">
        <text>cytidine + H2O + H(+) = uridine + NH4(+)</text>
        <dbReference type="Rhea" id="RHEA:16069"/>
        <dbReference type="ChEBI" id="CHEBI:15377"/>
        <dbReference type="ChEBI" id="CHEBI:15378"/>
        <dbReference type="ChEBI" id="CHEBI:16704"/>
        <dbReference type="ChEBI" id="CHEBI:17562"/>
        <dbReference type="ChEBI" id="CHEBI:28938"/>
        <dbReference type="EC" id="3.5.4.5"/>
    </reaction>
</comment>
<comment type="similarity">
    <text evidence="3 13">Belongs to the cytidine and deoxycytidylate deaminase family.</text>
</comment>
<dbReference type="EC" id="3.5.4.5" evidence="4 13"/>
<dbReference type="WBParaSite" id="L893_g28698.t1">
    <property type="protein sequence ID" value="L893_g28698.t1"/>
    <property type="gene ID" value="L893_g28698"/>
</dbReference>
<feature type="binding site" evidence="12">
    <location>
        <position position="94"/>
    </location>
    <ligand>
        <name>Zn(2+)</name>
        <dbReference type="ChEBI" id="CHEBI:29105"/>
        <note>catalytic</note>
    </ligand>
</feature>
<feature type="binding site" evidence="12">
    <location>
        <position position="97"/>
    </location>
    <ligand>
        <name>Zn(2+)</name>
        <dbReference type="ChEBI" id="CHEBI:29105"/>
        <note>catalytic</note>
    </ligand>
</feature>
<comment type="function">
    <text evidence="2 13">This enzyme scavenges exogenous and endogenous cytidine and 2'-deoxycytidine for UMP synthesis.</text>
</comment>
<dbReference type="Pfam" id="PF00383">
    <property type="entry name" value="dCMP_cyt_deam_1"/>
    <property type="match status" value="1"/>
</dbReference>
<dbReference type="GO" id="GO:0005829">
    <property type="term" value="C:cytosol"/>
    <property type="evidence" value="ECO:0007669"/>
    <property type="project" value="TreeGrafter"/>
</dbReference>
<comment type="cofactor">
    <cofactor evidence="1 12 13">
        <name>Zn(2+)</name>
        <dbReference type="ChEBI" id="CHEBI:29105"/>
    </cofactor>
</comment>
<evidence type="ECO:0000256" key="1">
    <source>
        <dbReference type="ARBA" id="ARBA00001947"/>
    </source>
</evidence>
<evidence type="ECO:0000256" key="4">
    <source>
        <dbReference type="ARBA" id="ARBA00012783"/>
    </source>
</evidence>